<keyword evidence="4 8" id="KW-0808">Transferase</keyword>
<dbReference type="RefSeq" id="WP_153685991.1">
    <property type="nucleotide sequence ID" value="NZ_WJIF01000015.1"/>
</dbReference>
<dbReference type="InterPro" id="IPR015421">
    <property type="entry name" value="PyrdxlP-dep_Trfase_major"/>
</dbReference>
<dbReference type="PANTHER" id="PTHR11986:SF79">
    <property type="entry name" value="ACETYLORNITHINE AMINOTRANSFERASE, MITOCHONDRIAL"/>
    <property type="match status" value="1"/>
</dbReference>
<dbReference type="GO" id="GO:0006526">
    <property type="term" value="P:L-arginine biosynthetic process"/>
    <property type="evidence" value="ECO:0007669"/>
    <property type="project" value="UniProtKB-ARBA"/>
</dbReference>
<dbReference type="EC" id="2.6.1.11" evidence="8"/>
<dbReference type="GO" id="GO:0030170">
    <property type="term" value="F:pyridoxal phosphate binding"/>
    <property type="evidence" value="ECO:0007669"/>
    <property type="project" value="InterPro"/>
</dbReference>
<sequence>MTAWQDRFDARMMRSLGKPLAKLARGEGARVWDDEGREYLDFLAGIAVNSLGHAHPVFVEAVSRQAATLAHVSNYFATEPALALAERVVRLSGAGDRGRAWFGNSGAEANEAAFKLARLNNSGGARTRVLALVDAFHGRTMGSLALTGKPHMRQAFEPLPGGVEHIPATFEALEANLDDAVAALIVEPIQGEAGVVELPDGFLERARELTRRHGALLIVDEIQTGAGRTGAWFGFQHAGITPDAITIAKGIGGGMPIGGLVTFGHASDLFQKGMHGSTFGGNPLATAVAGAVLGEIERAGLVENAARRGVQLRERILGLGSPLVSGVRGRGLLAGVALAEPIATRVQAAALESGLIVNAANDSTIRLAPPLIIGDAELDEFEARFARTLDLAGRG</sequence>
<name>A0A6I2F9N3_9MICO</name>
<dbReference type="PROSITE" id="PS00600">
    <property type="entry name" value="AA_TRANSFER_CLASS_3"/>
    <property type="match status" value="1"/>
</dbReference>
<protein>
    <submittedName>
        <fullName evidence="8">Acetylornithine transaminase</fullName>
        <ecNumber evidence="8">2.6.1.11</ecNumber>
    </submittedName>
</protein>
<dbReference type="PANTHER" id="PTHR11986">
    <property type="entry name" value="AMINOTRANSFERASE CLASS III"/>
    <property type="match status" value="1"/>
</dbReference>
<gene>
    <name evidence="8" type="ORF">GE115_17170</name>
</gene>
<dbReference type="InterPro" id="IPR015422">
    <property type="entry name" value="PyrdxlP-dep_Trfase_small"/>
</dbReference>
<dbReference type="EMBL" id="WJIF01000015">
    <property type="protein sequence ID" value="MRG61592.1"/>
    <property type="molecule type" value="Genomic_DNA"/>
</dbReference>
<dbReference type="FunFam" id="3.40.640.10:FF:000004">
    <property type="entry name" value="Acetylornithine aminotransferase"/>
    <property type="match status" value="1"/>
</dbReference>
<accession>A0A6I2F9N3</accession>
<proteinExistence type="inferred from homology"/>
<dbReference type="PIRSF" id="PIRSF000521">
    <property type="entry name" value="Transaminase_4ab_Lys_Orn"/>
    <property type="match status" value="1"/>
</dbReference>
<evidence type="ECO:0000313" key="8">
    <source>
        <dbReference type="EMBL" id="MRG61592.1"/>
    </source>
</evidence>
<keyword evidence="5 7" id="KW-0663">Pyridoxal phosphate</keyword>
<dbReference type="InterPro" id="IPR005814">
    <property type="entry name" value="Aminotrans_3"/>
</dbReference>
<dbReference type="NCBIfam" id="TIGR00707">
    <property type="entry name" value="argD"/>
    <property type="match status" value="1"/>
</dbReference>
<dbReference type="InterPro" id="IPR049704">
    <property type="entry name" value="Aminotrans_3_PPA_site"/>
</dbReference>
<reference evidence="8 9" key="1">
    <citation type="submission" date="2019-10" db="EMBL/GenBank/DDBJ databases">
        <authorList>
            <person name="Nie G."/>
            <person name="Ming H."/>
            <person name="Yi B."/>
        </authorList>
    </citation>
    <scope>NUCLEOTIDE SEQUENCE [LARGE SCALE GENOMIC DNA]</scope>
    <source>
        <strain evidence="8 9">CFH 90414</strain>
    </source>
</reference>
<comment type="caution">
    <text evidence="8">The sequence shown here is derived from an EMBL/GenBank/DDBJ whole genome shotgun (WGS) entry which is preliminary data.</text>
</comment>
<comment type="cofactor">
    <cofactor evidence="1">
        <name>pyridoxal 5'-phosphate</name>
        <dbReference type="ChEBI" id="CHEBI:597326"/>
    </cofactor>
</comment>
<dbReference type="Gene3D" id="3.90.1150.10">
    <property type="entry name" value="Aspartate Aminotransferase, domain 1"/>
    <property type="match status" value="1"/>
</dbReference>
<evidence type="ECO:0000256" key="7">
    <source>
        <dbReference type="RuleBase" id="RU003560"/>
    </source>
</evidence>
<dbReference type="AlphaFoldDB" id="A0A6I2F9N3"/>
<evidence type="ECO:0000313" key="9">
    <source>
        <dbReference type="Proteomes" id="UP000431080"/>
    </source>
</evidence>
<keyword evidence="9" id="KW-1185">Reference proteome</keyword>
<dbReference type="InterPro" id="IPR015424">
    <property type="entry name" value="PyrdxlP-dep_Trfase"/>
</dbReference>
<dbReference type="InterPro" id="IPR004636">
    <property type="entry name" value="AcOrn/SuccOrn_fam"/>
</dbReference>
<keyword evidence="2 8" id="KW-0032">Aminotransferase</keyword>
<organism evidence="8 9">
    <name type="scientific">Agromyces agglutinans</name>
    <dbReference type="NCBI Taxonomy" id="2662258"/>
    <lineage>
        <taxon>Bacteria</taxon>
        <taxon>Bacillati</taxon>
        <taxon>Actinomycetota</taxon>
        <taxon>Actinomycetes</taxon>
        <taxon>Micrococcales</taxon>
        <taxon>Microbacteriaceae</taxon>
        <taxon>Agromyces</taxon>
    </lineage>
</organism>
<evidence type="ECO:0000256" key="1">
    <source>
        <dbReference type="ARBA" id="ARBA00001933"/>
    </source>
</evidence>
<evidence type="ECO:0000256" key="6">
    <source>
        <dbReference type="ARBA" id="ARBA00029440"/>
    </source>
</evidence>
<dbReference type="GO" id="GO:0003992">
    <property type="term" value="F:N2-acetyl-L-ornithine:2-oxoglutarate 5-aminotransferase activity"/>
    <property type="evidence" value="ECO:0007669"/>
    <property type="project" value="UniProtKB-EC"/>
</dbReference>
<dbReference type="GO" id="GO:0042802">
    <property type="term" value="F:identical protein binding"/>
    <property type="evidence" value="ECO:0007669"/>
    <property type="project" value="TreeGrafter"/>
</dbReference>
<keyword evidence="3" id="KW-0028">Amino-acid biosynthesis</keyword>
<dbReference type="Gene3D" id="3.40.640.10">
    <property type="entry name" value="Type I PLP-dependent aspartate aminotransferase-like (Major domain)"/>
    <property type="match status" value="1"/>
</dbReference>
<dbReference type="Pfam" id="PF00202">
    <property type="entry name" value="Aminotran_3"/>
    <property type="match status" value="1"/>
</dbReference>
<comment type="pathway">
    <text evidence="6">Amino-acid biosynthesis.</text>
</comment>
<evidence type="ECO:0000256" key="5">
    <source>
        <dbReference type="ARBA" id="ARBA00022898"/>
    </source>
</evidence>
<dbReference type="CDD" id="cd00610">
    <property type="entry name" value="OAT_like"/>
    <property type="match status" value="1"/>
</dbReference>
<dbReference type="SUPFAM" id="SSF53383">
    <property type="entry name" value="PLP-dependent transferases"/>
    <property type="match status" value="1"/>
</dbReference>
<dbReference type="NCBIfam" id="NF002874">
    <property type="entry name" value="PRK03244.1"/>
    <property type="match status" value="1"/>
</dbReference>
<dbReference type="InterPro" id="IPR050103">
    <property type="entry name" value="Class-III_PLP-dep_AT"/>
</dbReference>
<dbReference type="Proteomes" id="UP000431080">
    <property type="component" value="Unassembled WGS sequence"/>
</dbReference>
<comment type="similarity">
    <text evidence="7">Belongs to the class-III pyridoxal-phosphate-dependent aminotransferase family.</text>
</comment>
<evidence type="ECO:0000256" key="3">
    <source>
        <dbReference type="ARBA" id="ARBA00022605"/>
    </source>
</evidence>
<evidence type="ECO:0000256" key="4">
    <source>
        <dbReference type="ARBA" id="ARBA00022679"/>
    </source>
</evidence>
<evidence type="ECO:0000256" key="2">
    <source>
        <dbReference type="ARBA" id="ARBA00022576"/>
    </source>
</evidence>